<comment type="caution">
    <text evidence="8">The sequence shown here is derived from an EMBL/GenBank/DDBJ whole genome shotgun (WGS) entry which is preliminary data.</text>
</comment>
<accession>A0ABW4LAM5</accession>
<keyword evidence="5 7" id="KW-0472">Membrane</keyword>
<feature type="transmembrane region" description="Helical" evidence="7">
    <location>
        <begin position="181"/>
        <end position="200"/>
    </location>
</feature>
<name>A0ABW4LAM5_9MICO</name>
<dbReference type="SUPFAM" id="SSF81338">
    <property type="entry name" value="Aquaporin-like"/>
    <property type="match status" value="1"/>
</dbReference>
<feature type="transmembrane region" description="Helical" evidence="7">
    <location>
        <begin position="27"/>
        <end position="46"/>
    </location>
</feature>
<evidence type="ECO:0000313" key="8">
    <source>
        <dbReference type="EMBL" id="MFD1720391.1"/>
    </source>
</evidence>
<evidence type="ECO:0000256" key="6">
    <source>
        <dbReference type="RuleBase" id="RU000477"/>
    </source>
</evidence>
<dbReference type="Proteomes" id="UP001597347">
    <property type="component" value="Unassembled WGS sequence"/>
</dbReference>
<keyword evidence="6" id="KW-0813">Transport</keyword>
<evidence type="ECO:0000313" key="9">
    <source>
        <dbReference type="Proteomes" id="UP001597347"/>
    </source>
</evidence>
<gene>
    <name evidence="8" type="ORF">ACFSBI_02415</name>
</gene>
<reference evidence="9" key="1">
    <citation type="journal article" date="2019" name="Int. J. Syst. Evol. Microbiol.">
        <title>The Global Catalogue of Microorganisms (GCM) 10K type strain sequencing project: providing services to taxonomists for standard genome sequencing and annotation.</title>
        <authorList>
            <consortium name="The Broad Institute Genomics Platform"/>
            <consortium name="The Broad Institute Genome Sequencing Center for Infectious Disease"/>
            <person name="Wu L."/>
            <person name="Ma J."/>
        </authorList>
    </citation>
    <scope>NUCLEOTIDE SEQUENCE [LARGE SCALE GENOMIC DNA]</scope>
    <source>
        <strain evidence="9">CGMCC 1.12471</strain>
    </source>
</reference>
<sequence>MPGSSSPSRPQPEAIGGLHWKAWGSEFAGTLVLVAVGLSAVCFNFGKGMPLDGLPMSLRYLLTGLWFAGTGALLALSPLGRLSGAHVDPIITGGFFLLGKLHRHDLVGYVIAQFAGALAGAALLLAAWGPVARSVEVGATTPGPGVSGWEAVLIEAGIGAIEVLTVIGMLSSKRTARFTPLALWLVNATLVWRTAALTGTSLNPARSFGPAVLAPALDVYWIYVIGPVAGMLIGVGVYRLVGRVDVVTTKLFHDVRYSSTGVSDLPVRQP</sequence>
<dbReference type="PANTHER" id="PTHR19139:SF199">
    <property type="entry name" value="MIP17260P"/>
    <property type="match status" value="1"/>
</dbReference>
<evidence type="ECO:0000256" key="3">
    <source>
        <dbReference type="ARBA" id="ARBA00022692"/>
    </source>
</evidence>
<evidence type="ECO:0000256" key="5">
    <source>
        <dbReference type="ARBA" id="ARBA00023136"/>
    </source>
</evidence>
<evidence type="ECO:0000256" key="7">
    <source>
        <dbReference type="SAM" id="Phobius"/>
    </source>
</evidence>
<evidence type="ECO:0000256" key="2">
    <source>
        <dbReference type="ARBA" id="ARBA00006175"/>
    </source>
</evidence>
<protein>
    <submittedName>
        <fullName evidence="8">MIP/aquaporin family protein</fullName>
    </submittedName>
</protein>
<evidence type="ECO:0000256" key="4">
    <source>
        <dbReference type="ARBA" id="ARBA00022989"/>
    </source>
</evidence>
<dbReference type="RefSeq" id="WP_377931655.1">
    <property type="nucleotide sequence ID" value="NZ_JBHUEA010000002.1"/>
</dbReference>
<keyword evidence="3 6" id="KW-0812">Transmembrane</keyword>
<feature type="transmembrane region" description="Helical" evidence="7">
    <location>
        <begin position="148"/>
        <end position="169"/>
    </location>
</feature>
<comment type="similarity">
    <text evidence="2 6">Belongs to the MIP/aquaporin (TC 1.A.8) family.</text>
</comment>
<feature type="transmembrane region" description="Helical" evidence="7">
    <location>
        <begin position="82"/>
        <end position="99"/>
    </location>
</feature>
<dbReference type="Pfam" id="PF00230">
    <property type="entry name" value="MIP"/>
    <property type="match status" value="1"/>
</dbReference>
<feature type="transmembrane region" description="Helical" evidence="7">
    <location>
        <begin position="58"/>
        <end position="76"/>
    </location>
</feature>
<evidence type="ECO:0000256" key="1">
    <source>
        <dbReference type="ARBA" id="ARBA00004141"/>
    </source>
</evidence>
<dbReference type="PANTHER" id="PTHR19139">
    <property type="entry name" value="AQUAPORIN TRANSPORTER"/>
    <property type="match status" value="1"/>
</dbReference>
<feature type="transmembrane region" description="Helical" evidence="7">
    <location>
        <begin position="106"/>
        <end position="128"/>
    </location>
</feature>
<feature type="transmembrane region" description="Helical" evidence="7">
    <location>
        <begin position="220"/>
        <end position="241"/>
    </location>
</feature>
<dbReference type="PRINTS" id="PR00783">
    <property type="entry name" value="MINTRINSICP"/>
</dbReference>
<dbReference type="InterPro" id="IPR034294">
    <property type="entry name" value="Aquaporin_transptr"/>
</dbReference>
<keyword evidence="9" id="KW-1185">Reference proteome</keyword>
<dbReference type="Gene3D" id="1.20.1080.10">
    <property type="entry name" value="Glycerol uptake facilitator protein"/>
    <property type="match status" value="1"/>
</dbReference>
<keyword evidence="4 7" id="KW-1133">Transmembrane helix</keyword>
<proteinExistence type="inferred from homology"/>
<dbReference type="InterPro" id="IPR000425">
    <property type="entry name" value="MIP"/>
</dbReference>
<organism evidence="8 9">
    <name type="scientific">Amnibacterium endophyticum</name>
    <dbReference type="NCBI Taxonomy" id="2109337"/>
    <lineage>
        <taxon>Bacteria</taxon>
        <taxon>Bacillati</taxon>
        <taxon>Actinomycetota</taxon>
        <taxon>Actinomycetes</taxon>
        <taxon>Micrococcales</taxon>
        <taxon>Microbacteriaceae</taxon>
        <taxon>Amnibacterium</taxon>
    </lineage>
</organism>
<comment type="subcellular location">
    <subcellularLocation>
        <location evidence="1">Membrane</location>
        <topology evidence="1">Multi-pass membrane protein</topology>
    </subcellularLocation>
</comment>
<dbReference type="EMBL" id="JBHUEA010000002">
    <property type="protein sequence ID" value="MFD1720391.1"/>
    <property type="molecule type" value="Genomic_DNA"/>
</dbReference>
<dbReference type="InterPro" id="IPR023271">
    <property type="entry name" value="Aquaporin-like"/>
</dbReference>